<sequence>MPYPSTALTRSVAAQLCCDFKRMFRKGSVALHEQLKIKERRGILPEGCNIQIQADESAIKNYARLNKISRNRRRIVPTTPFTQPFVSFSELELLHFFWKSEALRRKVQGLINAKTYVPSLLDTVNWLSDQAPGFFSQRSSPS</sequence>
<dbReference type="EMBL" id="JAAAJA010002171">
    <property type="protein sequence ID" value="KAG0242756.1"/>
    <property type="molecule type" value="Genomic_DNA"/>
</dbReference>
<reference evidence="1" key="1">
    <citation type="journal article" date="2020" name="Fungal Divers.">
        <title>Resolving the Mortierellaceae phylogeny through synthesis of multi-gene phylogenetics and phylogenomics.</title>
        <authorList>
            <person name="Vandepol N."/>
            <person name="Liber J."/>
            <person name="Desiro A."/>
            <person name="Na H."/>
            <person name="Kennedy M."/>
            <person name="Barry K."/>
            <person name="Grigoriev I.V."/>
            <person name="Miller A.N."/>
            <person name="O'Donnell K."/>
            <person name="Stajich J.E."/>
            <person name="Bonito G."/>
        </authorList>
    </citation>
    <scope>NUCLEOTIDE SEQUENCE</scope>
    <source>
        <strain evidence="1">KOD948</strain>
    </source>
</reference>
<accession>A0A9P6PJB0</accession>
<comment type="caution">
    <text evidence="1">The sequence shown here is derived from an EMBL/GenBank/DDBJ whole genome shotgun (WGS) entry which is preliminary data.</text>
</comment>
<protein>
    <submittedName>
        <fullName evidence="1">Uncharacterized protein</fullName>
    </submittedName>
</protein>
<gene>
    <name evidence="1" type="ORF">BG011_003253</name>
</gene>
<organism evidence="1 2">
    <name type="scientific">Mortierella polycephala</name>
    <dbReference type="NCBI Taxonomy" id="41804"/>
    <lineage>
        <taxon>Eukaryota</taxon>
        <taxon>Fungi</taxon>
        <taxon>Fungi incertae sedis</taxon>
        <taxon>Mucoromycota</taxon>
        <taxon>Mortierellomycotina</taxon>
        <taxon>Mortierellomycetes</taxon>
        <taxon>Mortierellales</taxon>
        <taxon>Mortierellaceae</taxon>
        <taxon>Mortierella</taxon>
    </lineage>
</organism>
<dbReference type="AlphaFoldDB" id="A0A9P6PJB0"/>
<evidence type="ECO:0000313" key="1">
    <source>
        <dbReference type="EMBL" id="KAG0242756.1"/>
    </source>
</evidence>
<keyword evidence="2" id="KW-1185">Reference proteome</keyword>
<dbReference type="OrthoDB" id="2441143at2759"/>
<proteinExistence type="predicted"/>
<dbReference type="Proteomes" id="UP000726737">
    <property type="component" value="Unassembled WGS sequence"/>
</dbReference>
<name>A0A9P6PJB0_9FUNG</name>
<evidence type="ECO:0000313" key="2">
    <source>
        <dbReference type="Proteomes" id="UP000726737"/>
    </source>
</evidence>